<evidence type="ECO:0000313" key="2">
    <source>
        <dbReference type="EMBL" id="ANY71479.1"/>
    </source>
</evidence>
<dbReference type="RefSeq" id="WP_077565709.1">
    <property type="nucleotide sequence ID" value="NZ_CP016809.1"/>
</dbReference>
<dbReference type="EMBL" id="MRVI01000001">
    <property type="protein sequence ID" value="OOC61161.1"/>
    <property type="molecule type" value="Genomic_DNA"/>
</dbReference>
<keyword evidence="2" id="KW-0808">Transferase</keyword>
<dbReference type="EMBL" id="CP016809">
    <property type="protein sequence ID" value="ANY71479.1"/>
    <property type="molecule type" value="Genomic_DNA"/>
</dbReference>
<dbReference type="PANTHER" id="PTHR43685:SF2">
    <property type="entry name" value="GLYCOSYLTRANSFERASE 2-LIKE DOMAIN-CONTAINING PROTEIN"/>
    <property type="match status" value="1"/>
</dbReference>
<protein>
    <submittedName>
        <fullName evidence="2">Glycosyl transferase family 2</fullName>
    </submittedName>
</protein>
<dbReference type="OrthoDB" id="6713581at2"/>
<organism evidence="2">
    <name type="scientific">Paenibacillus ihbetae</name>
    <dbReference type="NCBI Taxonomy" id="1870820"/>
    <lineage>
        <taxon>Bacteria</taxon>
        <taxon>Bacillati</taxon>
        <taxon>Bacillota</taxon>
        <taxon>Bacilli</taxon>
        <taxon>Bacillales</taxon>
        <taxon>Paenibacillaceae</taxon>
        <taxon>Paenibacillus</taxon>
    </lineage>
</organism>
<name>A0A1B2DUU3_9BACL</name>
<dbReference type="AlphaFoldDB" id="A0A1B2DUU3"/>
<accession>A0A1B2DUU3</accession>
<reference evidence="3 4" key="2">
    <citation type="submission" date="2016-12" db="EMBL/GenBank/DDBJ databases">
        <title>Genome sequencing and description of Paenibacillus sp. nov. from high altitude lake in the Indian Trans- Himalayas.</title>
        <authorList>
            <person name="Kiran S."/>
            <person name="Swarnkar M.K."/>
            <person name="Rana A."/>
            <person name="Tewari R."/>
            <person name="Gulati A."/>
        </authorList>
    </citation>
    <scope>NUCLEOTIDE SEQUENCE [LARGE SCALE GENOMIC DNA]</scope>
    <source>
        <strain evidence="3 4">IHBB 9951</strain>
    </source>
</reference>
<evidence type="ECO:0000259" key="1">
    <source>
        <dbReference type="Pfam" id="PF00535"/>
    </source>
</evidence>
<evidence type="ECO:0000313" key="4">
    <source>
        <dbReference type="Proteomes" id="UP000189059"/>
    </source>
</evidence>
<dbReference type="InterPro" id="IPR001173">
    <property type="entry name" value="Glyco_trans_2-like"/>
</dbReference>
<reference evidence="2" key="1">
    <citation type="submission" date="2016-08" db="EMBL/GenBank/DDBJ databases">
        <title>Complete Genome Seqeunce of Paenibacillus sp. nov. IHBB 9852 from high altitute lake of Indian trans-Himalayas.</title>
        <authorList>
            <person name="Kiran S."/>
            <person name="Swarnkar M.K."/>
            <person name="Rana A."/>
            <person name="Tewari R."/>
            <person name="Gulati A."/>
        </authorList>
    </citation>
    <scope>NUCLEOTIDE SEQUENCE [LARGE SCALE GENOMIC DNA]</scope>
    <source>
        <strain evidence="2">IHBB 9852</strain>
    </source>
</reference>
<sequence length="244" mass="28099">MKASRPEATDRQGVSIITCTNRRSYIQNLFANFNRQSCGPKELIVIINHNGIPLEPYKQLAARQGNIRIYRLPEHHTLGACLNYAIGKAKYGIIAKFDDDDYYAPRYIADSLQTLRRSKADVLGKRSHYMYLNGSKTLILRFPFAENRPASKLPGATLIIRKEVFNHVRFPHQNVGEDDLFCLRSKRKGFKVYSGNKYHFAAVRRKNSANHTWIISDSELLANHKQIPGVHNYKRYVQQKQAVH</sequence>
<evidence type="ECO:0000313" key="3">
    <source>
        <dbReference type="EMBL" id="OOC61161.1"/>
    </source>
</evidence>
<dbReference type="GO" id="GO:0016740">
    <property type="term" value="F:transferase activity"/>
    <property type="evidence" value="ECO:0007669"/>
    <property type="project" value="UniProtKB-KW"/>
</dbReference>
<dbReference type="SUPFAM" id="SSF53448">
    <property type="entry name" value="Nucleotide-diphospho-sugar transferases"/>
    <property type="match status" value="1"/>
</dbReference>
<dbReference type="Gene3D" id="3.90.550.10">
    <property type="entry name" value="Spore Coat Polysaccharide Biosynthesis Protein SpsA, Chain A"/>
    <property type="match status" value="1"/>
</dbReference>
<dbReference type="InterPro" id="IPR029044">
    <property type="entry name" value="Nucleotide-diphossugar_trans"/>
</dbReference>
<dbReference type="Proteomes" id="UP000189059">
    <property type="component" value="Unassembled WGS sequence"/>
</dbReference>
<dbReference type="InterPro" id="IPR050834">
    <property type="entry name" value="Glycosyltransf_2"/>
</dbReference>
<dbReference type="PANTHER" id="PTHR43685">
    <property type="entry name" value="GLYCOSYLTRANSFERASE"/>
    <property type="match status" value="1"/>
</dbReference>
<proteinExistence type="predicted"/>
<feature type="domain" description="Glycosyltransferase 2-like" evidence="1">
    <location>
        <begin position="16"/>
        <end position="149"/>
    </location>
</feature>
<dbReference type="Pfam" id="PF00535">
    <property type="entry name" value="Glycos_transf_2"/>
    <property type="match status" value="1"/>
</dbReference>
<keyword evidence="4" id="KW-1185">Reference proteome</keyword>
<gene>
    <name evidence="3" type="ORF">BBD40_04190</name>
    <name evidence="2" type="ORF">BBD41_02165</name>
</gene>
<dbReference type="KEGG" id="pib:BBD41_02165"/>